<sequence>MRNYLSVITNSSNAFLTKKEALMFLLHFIGDIHQPLHTENASRGGNDIDVRFGNSNKSLHAVWDTEIVLKHRGLRRNPSNNEEKEAAAKWANELHSAAQARGVVVEGSVMTYVLKNGVEWLEDERNDLALGYYDGAVPVVGELVETAGVRLGVWLNAVAAAHRSHEDFVVQTARENGELVEGQEL</sequence>
<evidence type="ECO:0000313" key="1">
    <source>
        <dbReference type="EMBL" id="KAJ9642986.1"/>
    </source>
</evidence>
<reference evidence="1" key="1">
    <citation type="submission" date="2022-10" db="EMBL/GenBank/DDBJ databases">
        <title>Culturing micro-colonial fungi from biological soil crusts in the Mojave desert and describing Neophaeococcomyces mojavensis, and introducing the new genera and species Taxawa tesnikishii.</title>
        <authorList>
            <person name="Kurbessoian T."/>
            <person name="Stajich J.E."/>
        </authorList>
    </citation>
    <scope>NUCLEOTIDE SEQUENCE</scope>
    <source>
        <strain evidence="1">JES_115</strain>
    </source>
</reference>
<evidence type="ECO:0000313" key="2">
    <source>
        <dbReference type="Proteomes" id="UP001172680"/>
    </source>
</evidence>
<proteinExistence type="predicted"/>
<accession>A0ACC2Z601</accession>
<comment type="caution">
    <text evidence="1">The sequence shown here is derived from an EMBL/GenBank/DDBJ whole genome shotgun (WGS) entry which is preliminary data.</text>
</comment>
<name>A0ACC2Z601_9PEZI</name>
<protein>
    <submittedName>
        <fullName evidence="1">Uncharacterized protein</fullName>
    </submittedName>
</protein>
<gene>
    <name evidence="1" type="ORF">H2199_004508</name>
</gene>
<dbReference type="EMBL" id="JAPDRP010000012">
    <property type="protein sequence ID" value="KAJ9642986.1"/>
    <property type="molecule type" value="Genomic_DNA"/>
</dbReference>
<dbReference type="Proteomes" id="UP001172680">
    <property type="component" value="Unassembled WGS sequence"/>
</dbReference>
<organism evidence="1 2">
    <name type="scientific">Coniosporium tulheliwenetii</name>
    <dbReference type="NCBI Taxonomy" id="3383036"/>
    <lineage>
        <taxon>Eukaryota</taxon>
        <taxon>Fungi</taxon>
        <taxon>Dikarya</taxon>
        <taxon>Ascomycota</taxon>
        <taxon>Pezizomycotina</taxon>
        <taxon>Dothideomycetes</taxon>
        <taxon>Dothideomycetes incertae sedis</taxon>
        <taxon>Coniosporium</taxon>
    </lineage>
</organism>
<keyword evidence="2" id="KW-1185">Reference proteome</keyword>